<dbReference type="PANTHER" id="PTHR11261:SF3">
    <property type="entry name" value="RETINOL-BINDING PROTEIN 3"/>
    <property type="match status" value="1"/>
</dbReference>
<dbReference type="CDD" id="cd07563">
    <property type="entry name" value="Peptidase_S41_IRBP"/>
    <property type="match status" value="1"/>
</dbReference>
<dbReference type="InterPro" id="IPR032640">
    <property type="entry name" value="AMPK1_CBM"/>
</dbReference>
<feature type="chain" id="PRO_5022926126" evidence="1">
    <location>
        <begin position="19"/>
        <end position="425"/>
    </location>
</feature>
<gene>
    <name evidence="3" type="ORF">OJF2_69870</name>
</gene>
<keyword evidence="4" id="KW-1185">Reference proteome</keyword>
<dbReference type="Pfam" id="PF11918">
    <property type="entry name" value="Peptidase_S41_N"/>
    <property type="match status" value="1"/>
</dbReference>
<keyword evidence="1" id="KW-0732">Signal</keyword>
<sequence precursor="true">MRIATTLLLLAAPATIMAQGDAANDRSAEAVARVIEDRYVFPDVARRMADAVRSRSAKGEYRGLDGPGLASRLTRDLREACRDLHVRVEYSPETLPPQEKDAPLEPPPAAMEEIKRGLAPMNYGFKKLEILEGNVGYIRLDLFSPVAFAADRYAAAMAFVADTEALIIDLRNNGGSIDPQAIPFLCSYFFDEPVHLNDIYWRPEDRTREFWTKREVTGRKYLKKPIYVLTSRHTFSGAEEFAYDLKNLKRATIVGEPTGGGANPGGSRRADDHLSVWVPVGRAISPITRTNWEGTGVAPDLPTPSTKALVVARREALRRVLAAKPEWKEPLTGSIAAAEREEAAYRNVPLALRGHADAHEVRVAGTFNGWSDSAHRLERRGDAWVAEIPMEPGRIAYKFVVDGRWIPDPEAPGAGPEDSSQRVVE</sequence>
<dbReference type="RefSeq" id="WP_148597832.1">
    <property type="nucleotide sequence ID" value="NZ_CP042997.1"/>
</dbReference>
<dbReference type="KEGG" id="agv:OJF2_69870"/>
<name>A0A5B9WCQ2_9BACT</name>
<reference evidence="3 4" key="1">
    <citation type="submission" date="2019-08" db="EMBL/GenBank/DDBJ databases">
        <title>Deep-cultivation of Planctomycetes and their phenomic and genomic characterization uncovers novel biology.</title>
        <authorList>
            <person name="Wiegand S."/>
            <person name="Jogler M."/>
            <person name="Boedeker C."/>
            <person name="Pinto D."/>
            <person name="Vollmers J."/>
            <person name="Rivas-Marin E."/>
            <person name="Kohn T."/>
            <person name="Peeters S.H."/>
            <person name="Heuer A."/>
            <person name="Rast P."/>
            <person name="Oberbeckmann S."/>
            <person name="Bunk B."/>
            <person name="Jeske O."/>
            <person name="Meyerdierks A."/>
            <person name="Storesund J.E."/>
            <person name="Kallscheuer N."/>
            <person name="Luecker S."/>
            <person name="Lage O.M."/>
            <person name="Pohl T."/>
            <person name="Merkel B.J."/>
            <person name="Hornburger P."/>
            <person name="Mueller R.-W."/>
            <person name="Bruemmer F."/>
            <person name="Labrenz M."/>
            <person name="Spormann A.M."/>
            <person name="Op den Camp H."/>
            <person name="Overmann J."/>
            <person name="Amann R."/>
            <person name="Jetten M.S.M."/>
            <person name="Mascher T."/>
            <person name="Medema M.H."/>
            <person name="Devos D.P."/>
            <person name="Kaster A.-K."/>
            <person name="Ovreas L."/>
            <person name="Rohde M."/>
            <person name="Galperin M.Y."/>
            <person name="Jogler C."/>
        </authorList>
    </citation>
    <scope>NUCLEOTIDE SEQUENCE [LARGE SCALE GENOMIC DNA]</scope>
    <source>
        <strain evidence="3 4">OJF2</strain>
    </source>
</reference>
<organism evidence="3 4">
    <name type="scientific">Aquisphaera giovannonii</name>
    <dbReference type="NCBI Taxonomy" id="406548"/>
    <lineage>
        <taxon>Bacteria</taxon>
        <taxon>Pseudomonadati</taxon>
        <taxon>Planctomycetota</taxon>
        <taxon>Planctomycetia</taxon>
        <taxon>Isosphaerales</taxon>
        <taxon>Isosphaeraceae</taxon>
        <taxon>Aquisphaera</taxon>
    </lineage>
</organism>
<dbReference type="Pfam" id="PF16561">
    <property type="entry name" value="AMPK1_CBM"/>
    <property type="match status" value="1"/>
</dbReference>
<feature type="signal peptide" evidence="1">
    <location>
        <begin position="1"/>
        <end position="18"/>
    </location>
</feature>
<keyword evidence="3" id="KW-0378">Hydrolase</keyword>
<dbReference type="Pfam" id="PF03572">
    <property type="entry name" value="Peptidase_S41"/>
    <property type="match status" value="1"/>
</dbReference>
<dbReference type="Gene3D" id="3.90.226.10">
    <property type="entry name" value="2-enoyl-CoA Hydratase, Chain A, domain 1"/>
    <property type="match status" value="1"/>
</dbReference>
<dbReference type="InterPro" id="IPR005151">
    <property type="entry name" value="Tail-specific_protease"/>
</dbReference>
<dbReference type="GO" id="GO:0006508">
    <property type="term" value="P:proteolysis"/>
    <property type="evidence" value="ECO:0007669"/>
    <property type="project" value="UniProtKB-KW"/>
</dbReference>
<protein>
    <submittedName>
        <fullName evidence="3">Carboxy-terminal protease</fullName>
    </submittedName>
</protein>
<feature type="domain" description="Tail specific protease" evidence="2">
    <location>
        <begin position="107"/>
        <end position="304"/>
    </location>
</feature>
<evidence type="ECO:0000313" key="3">
    <source>
        <dbReference type="EMBL" id="QEH38386.1"/>
    </source>
</evidence>
<dbReference type="CDD" id="cd02859">
    <property type="entry name" value="E_set_AMPKbeta_like_N"/>
    <property type="match status" value="1"/>
</dbReference>
<dbReference type="GO" id="GO:0008236">
    <property type="term" value="F:serine-type peptidase activity"/>
    <property type="evidence" value="ECO:0007669"/>
    <property type="project" value="InterPro"/>
</dbReference>
<dbReference type="AlphaFoldDB" id="A0A5B9WCQ2"/>
<evidence type="ECO:0000259" key="2">
    <source>
        <dbReference type="SMART" id="SM00245"/>
    </source>
</evidence>
<dbReference type="Gene3D" id="2.60.40.10">
    <property type="entry name" value="Immunoglobulins"/>
    <property type="match status" value="1"/>
</dbReference>
<accession>A0A5B9WCQ2</accession>
<dbReference type="Gene3D" id="3.30.750.44">
    <property type="match status" value="1"/>
</dbReference>
<dbReference type="InterPro" id="IPR013783">
    <property type="entry name" value="Ig-like_fold"/>
</dbReference>
<evidence type="ECO:0000313" key="4">
    <source>
        <dbReference type="Proteomes" id="UP000324233"/>
    </source>
</evidence>
<dbReference type="OrthoDB" id="6397760at2"/>
<dbReference type="InterPro" id="IPR029045">
    <property type="entry name" value="ClpP/crotonase-like_dom_sf"/>
</dbReference>
<dbReference type="SUPFAM" id="SSF52096">
    <property type="entry name" value="ClpP/crotonase"/>
    <property type="match status" value="1"/>
</dbReference>
<dbReference type="InterPro" id="IPR014756">
    <property type="entry name" value="Ig_E-set"/>
</dbReference>
<dbReference type="SMART" id="SM00245">
    <property type="entry name" value="TSPc"/>
    <property type="match status" value="1"/>
</dbReference>
<evidence type="ECO:0000256" key="1">
    <source>
        <dbReference type="SAM" id="SignalP"/>
    </source>
</evidence>
<dbReference type="Proteomes" id="UP000324233">
    <property type="component" value="Chromosome"/>
</dbReference>
<dbReference type="SUPFAM" id="SSF81296">
    <property type="entry name" value="E set domains"/>
    <property type="match status" value="1"/>
</dbReference>
<dbReference type="EMBL" id="CP042997">
    <property type="protein sequence ID" value="QEH38386.1"/>
    <property type="molecule type" value="Genomic_DNA"/>
</dbReference>
<proteinExistence type="predicted"/>
<dbReference type="PANTHER" id="PTHR11261">
    <property type="entry name" value="INTERPHOTORECEPTOR RETINOID-BINDING PROTEIN"/>
    <property type="match status" value="1"/>
</dbReference>
<keyword evidence="3" id="KW-0645">Protease</keyword>